<dbReference type="Proteomes" id="UP001314229">
    <property type="component" value="Unassembled WGS sequence"/>
</dbReference>
<dbReference type="EMBL" id="CAWUFR010000481">
    <property type="protein sequence ID" value="CAK6978387.1"/>
    <property type="molecule type" value="Genomic_DNA"/>
</dbReference>
<organism evidence="1 2">
    <name type="scientific">Scomber scombrus</name>
    <name type="common">Atlantic mackerel</name>
    <name type="synonym">Scomber vernalis</name>
    <dbReference type="NCBI Taxonomy" id="13677"/>
    <lineage>
        <taxon>Eukaryota</taxon>
        <taxon>Metazoa</taxon>
        <taxon>Chordata</taxon>
        <taxon>Craniata</taxon>
        <taxon>Vertebrata</taxon>
        <taxon>Euteleostomi</taxon>
        <taxon>Actinopterygii</taxon>
        <taxon>Neopterygii</taxon>
        <taxon>Teleostei</taxon>
        <taxon>Neoteleostei</taxon>
        <taxon>Acanthomorphata</taxon>
        <taxon>Pelagiaria</taxon>
        <taxon>Scombriformes</taxon>
        <taxon>Scombridae</taxon>
        <taxon>Scomber</taxon>
    </lineage>
</organism>
<proteinExistence type="predicted"/>
<accession>A0AAV1Q1S0</accession>
<keyword evidence="2" id="KW-1185">Reference proteome</keyword>
<reference evidence="1 2" key="1">
    <citation type="submission" date="2024-01" db="EMBL/GenBank/DDBJ databases">
        <authorList>
            <person name="Alioto T."/>
            <person name="Alioto T."/>
            <person name="Gomez Garrido J."/>
        </authorList>
    </citation>
    <scope>NUCLEOTIDE SEQUENCE [LARGE SCALE GENOMIC DNA]</scope>
</reference>
<comment type="caution">
    <text evidence="1">The sequence shown here is derived from an EMBL/GenBank/DDBJ whole genome shotgun (WGS) entry which is preliminary data.</text>
</comment>
<evidence type="ECO:0000313" key="1">
    <source>
        <dbReference type="EMBL" id="CAK6978387.1"/>
    </source>
</evidence>
<name>A0AAV1Q1S0_SCOSC</name>
<dbReference type="AlphaFoldDB" id="A0AAV1Q1S0"/>
<sequence>MPGFEQICYALELGDEEEQHRGEWGLCELPKFLKAPRRMQQNLTEEDDSL</sequence>
<protein>
    <submittedName>
        <fullName evidence="1">Uncharacterized protein</fullName>
    </submittedName>
</protein>
<evidence type="ECO:0000313" key="2">
    <source>
        <dbReference type="Proteomes" id="UP001314229"/>
    </source>
</evidence>
<gene>
    <name evidence="1" type="ORF">FSCOSCO3_A019089</name>
</gene>